<dbReference type="GO" id="GO:0003677">
    <property type="term" value="F:DNA binding"/>
    <property type="evidence" value="ECO:0007669"/>
    <property type="project" value="UniProtKB-KW"/>
</dbReference>
<dbReference type="FunFam" id="1.10.10.10:FF:000001">
    <property type="entry name" value="LysR family transcriptional regulator"/>
    <property type="match status" value="1"/>
</dbReference>
<gene>
    <name evidence="7" type="ORF">SAMN04487966_10776</name>
</gene>
<evidence type="ECO:0000256" key="1">
    <source>
        <dbReference type="ARBA" id="ARBA00009437"/>
    </source>
</evidence>
<feature type="compositionally biased region" description="Low complexity" evidence="5">
    <location>
        <begin position="309"/>
        <end position="328"/>
    </location>
</feature>
<dbReference type="OrthoDB" id="3636008at2"/>
<name>A0A1I7MNB4_9MICC</name>
<dbReference type="GO" id="GO:0032993">
    <property type="term" value="C:protein-DNA complex"/>
    <property type="evidence" value="ECO:0007669"/>
    <property type="project" value="TreeGrafter"/>
</dbReference>
<evidence type="ECO:0000259" key="6">
    <source>
        <dbReference type="PROSITE" id="PS50931"/>
    </source>
</evidence>
<dbReference type="InterPro" id="IPR036388">
    <property type="entry name" value="WH-like_DNA-bd_sf"/>
</dbReference>
<organism evidence="7 8">
    <name type="scientific">Micrococcus terreus</name>
    <dbReference type="NCBI Taxonomy" id="574650"/>
    <lineage>
        <taxon>Bacteria</taxon>
        <taxon>Bacillati</taxon>
        <taxon>Actinomycetota</taxon>
        <taxon>Actinomycetes</taxon>
        <taxon>Micrococcales</taxon>
        <taxon>Micrococcaceae</taxon>
        <taxon>Micrococcus</taxon>
    </lineage>
</organism>
<proteinExistence type="inferred from homology"/>
<dbReference type="Proteomes" id="UP000198881">
    <property type="component" value="Unassembled WGS sequence"/>
</dbReference>
<dbReference type="Gene3D" id="3.40.190.10">
    <property type="entry name" value="Periplasmic binding protein-like II"/>
    <property type="match status" value="2"/>
</dbReference>
<dbReference type="Gene3D" id="1.10.10.10">
    <property type="entry name" value="Winged helix-like DNA-binding domain superfamily/Winged helix DNA-binding domain"/>
    <property type="match status" value="1"/>
</dbReference>
<keyword evidence="2" id="KW-0805">Transcription regulation</keyword>
<dbReference type="PANTHER" id="PTHR30346">
    <property type="entry name" value="TRANSCRIPTIONAL DUAL REGULATOR HCAR-RELATED"/>
    <property type="match status" value="1"/>
</dbReference>
<evidence type="ECO:0000256" key="2">
    <source>
        <dbReference type="ARBA" id="ARBA00023015"/>
    </source>
</evidence>
<evidence type="ECO:0000256" key="5">
    <source>
        <dbReference type="SAM" id="MobiDB-lite"/>
    </source>
</evidence>
<dbReference type="PRINTS" id="PR00039">
    <property type="entry name" value="HTHLYSR"/>
</dbReference>
<dbReference type="InterPro" id="IPR005119">
    <property type="entry name" value="LysR_subst-bd"/>
</dbReference>
<dbReference type="Pfam" id="PF00126">
    <property type="entry name" value="HTH_1"/>
    <property type="match status" value="1"/>
</dbReference>
<comment type="similarity">
    <text evidence="1">Belongs to the LysR transcriptional regulatory family.</text>
</comment>
<dbReference type="RefSeq" id="WP_091697684.1">
    <property type="nucleotide sequence ID" value="NZ_CP136963.1"/>
</dbReference>
<dbReference type="AlphaFoldDB" id="A0A1I7MNB4"/>
<dbReference type="CDD" id="cd08414">
    <property type="entry name" value="PBP2_LTTR_aromatics_like"/>
    <property type="match status" value="1"/>
</dbReference>
<dbReference type="STRING" id="574650.SAMN04487966_10776"/>
<dbReference type="EMBL" id="FPCG01000007">
    <property type="protein sequence ID" value="SFV23420.1"/>
    <property type="molecule type" value="Genomic_DNA"/>
</dbReference>
<dbReference type="GO" id="GO:0003700">
    <property type="term" value="F:DNA-binding transcription factor activity"/>
    <property type="evidence" value="ECO:0007669"/>
    <property type="project" value="InterPro"/>
</dbReference>
<dbReference type="InterPro" id="IPR000847">
    <property type="entry name" value="LysR_HTH_N"/>
</dbReference>
<feature type="region of interest" description="Disordered" evidence="5">
    <location>
        <begin position="302"/>
        <end position="328"/>
    </location>
</feature>
<reference evidence="7 8" key="1">
    <citation type="submission" date="2016-10" db="EMBL/GenBank/DDBJ databases">
        <authorList>
            <person name="de Groot N.N."/>
        </authorList>
    </citation>
    <scope>NUCLEOTIDE SEQUENCE [LARGE SCALE GENOMIC DNA]</scope>
    <source>
        <strain evidence="7 8">CGMCC 1.7054</strain>
    </source>
</reference>
<feature type="domain" description="HTH lysR-type" evidence="6">
    <location>
        <begin position="1"/>
        <end position="58"/>
    </location>
</feature>
<evidence type="ECO:0000256" key="4">
    <source>
        <dbReference type="ARBA" id="ARBA00023163"/>
    </source>
</evidence>
<keyword evidence="4" id="KW-0804">Transcription</keyword>
<dbReference type="PROSITE" id="PS50931">
    <property type="entry name" value="HTH_LYSR"/>
    <property type="match status" value="1"/>
</dbReference>
<keyword evidence="8" id="KW-1185">Reference proteome</keyword>
<protein>
    <submittedName>
        <fullName evidence="7">DNA-binding transcriptional regulator, LysR family</fullName>
    </submittedName>
</protein>
<evidence type="ECO:0000313" key="8">
    <source>
        <dbReference type="Proteomes" id="UP000198881"/>
    </source>
</evidence>
<evidence type="ECO:0000256" key="3">
    <source>
        <dbReference type="ARBA" id="ARBA00023125"/>
    </source>
</evidence>
<dbReference type="PANTHER" id="PTHR30346:SF28">
    <property type="entry name" value="HTH-TYPE TRANSCRIPTIONAL REGULATOR CYNR"/>
    <property type="match status" value="1"/>
</dbReference>
<dbReference type="InterPro" id="IPR036390">
    <property type="entry name" value="WH_DNA-bd_sf"/>
</dbReference>
<evidence type="ECO:0000313" key="7">
    <source>
        <dbReference type="EMBL" id="SFV23420.1"/>
    </source>
</evidence>
<dbReference type="SUPFAM" id="SSF46785">
    <property type="entry name" value="Winged helix' DNA-binding domain"/>
    <property type="match status" value="1"/>
</dbReference>
<dbReference type="Pfam" id="PF03466">
    <property type="entry name" value="LysR_substrate"/>
    <property type="match status" value="1"/>
</dbReference>
<keyword evidence="3 7" id="KW-0238">DNA-binding</keyword>
<accession>A0A1I7MNB4</accession>
<dbReference type="SUPFAM" id="SSF53850">
    <property type="entry name" value="Periplasmic binding protein-like II"/>
    <property type="match status" value="1"/>
</dbReference>
<sequence>MDLRQLRYFVAVAEERHFGRAAERLHMAQPPLSQQIKQIEAELGVQLLERTTRKVDLTDAGRLLLDRARQLLADAEDLIADVREVGQGAAGVLRVGFAGSATYRLMPSIVRLARTELPGVRLHVIGELLTPKMEQALLENRLDVAVLRPPVESTELALDEVAEDRLLVAIPNAHPLAAESGPVELERLAGEDLVGYPRQSAVSSIVWEACRRAGFRPRIVQEATETSTLLAFVASGMGVALVPDGARPATAARVTYRALADAPAVGLSLAWKAGATSPLIPAFQAIAHRAADQVRQDLLASPLAPVEGAPAAPDLSDPSDPSSQPETP</sequence>